<dbReference type="InterPro" id="IPR036662">
    <property type="entry name" value="PTS_EIIA_man-typ_sf"/>
</dbReference>
<organism evidence="3 4">
    <name type="scientific">Vagococcus vulneris</name>
    <dbReference type="NCBI Taxonomy" id="1977869"/>
    <lineage>
        <taxon>Bacteria</taxon>
        <taxon>Bacillati</taxon>
        <taxon>Bacillota</taxon>
        <taxon>Bacilli</taxon>
        <taxon>Lactobacillales</taxon>
        <taxon>Enterococcaceae</taxon>
        <taxon>Vagococcus</taxon>
    </lineage>
</organism>
<keyword evidence="4" id="KW-1185">Reference proteome</keyword>
<dbReference type="SUPFAM" id="SSF53062">
    <property type="entry name" value="PTS system fructose IIA component-like"/>
    <property type="match status" value="1"/>
</dbReference>
<dbReference type="OrthoDB" id="9799827at2"/>
<reference evidence="3 4" key="1">
    <citation type="submission" date="2017-05" db="EMBL/GenBank/DDBJ databases">
        <title>Vagococcus spp. assemblies.</title>
        <authorList>
            <person name="Gulvik C.A."/>
        </authorList>
    </citation>
    <scope>NUCLEOTIDE SEQUENCE [LARGE SCALE GENOMIC DNA]</scope>
    <source>
        <strain evidence="3 4">SS1995</strain>
    </source>
</reference>
<comment type="caution">
    <text evidence="3">The sequence shown here is derived from an EMBL/GenBank/DDBJ whole genome shotgun (WGS) entry which is preliminary data.</text>
</comment>
<evidence type="ECO:0000313" key="3">
    <source>
        <dbReference type="EMBL" id="RSU00618.1"/>
    </source>
</evidence>
<evidence type="ECO:0000313" key="4">
    <source>
        <dbReference type="Proteomes" id="UP000287857"/>
    </source>
</evidence>
<dbReference type="AlphaFoldDB" id="A0A430A2E6"/>
<dbReference type="PROSITE" id="PS51096">
    <property type="entry name" value="PTS_EIIA_TYPE_4"/>
    <property type="match status" value="1"/>
</dbReference>
<dbReference type="RefSeq" id="WP_105467015.1">
    <property type="nucleotide sequence ID" value="NZ_NGJS01000001.1"/>
</dbReference>
<proteinExistence type="predicted"/>
<feature type="domain" description="PTS EIIA type-4" evidence="2">
    <location>
        <begin position="2"/>
        <end position="125"/>
    </location>
</feature>
<evidence type="ECO:0000256" key="1">
    <source>
        <dbReference type="ARBA" id="ARBA00022679"/>
    </source>
</evidence>
<dbReference type="Gene3D" id="3.40.50.510">
    <property type="entry name" value="Phosphotransferase system, mannose-type IIA component"/>
    <property type="match status" value="1"/>
</dbReference>
<protein>
    <recommendedName>
        <fullName evidence="2">PTS EIIA type-4 domain-containing protein</fullName>
    </recommendedName>
</protein>
<dbReference type="GO" id="GO:0016020">
    <property type="term" value="C:membrane"/>
    <property type="evidence" value="ECO:0007669"/>
    <property type="project" value="InterPro"/>
</dbReference>
<dbReference type="EMBL" id="NGJS01000001">
    <property type="protein sequence ID" value="RSU00618.1"/>
    <property type="molecule type" value="Genomic_DNA"/>
</dbReference>
<keyword evidence="1" id="KW-0808">Transferase</keyword>
<dbReference type="GO" id="GO:0016740">
    <property type="term" value="F:transferase activity"/>
    <property type="evidence" value="ECO:0007669"/>
    <property type="project" value="UniProtKB-KW"/>
</dbReference>
<name>A0A430A2E6_9ENTE</name>
<gene>
    <name evidence="3" type="ORF">CBF37_00990</name>
</gene>
<dbReference type="GO" id="GO:0009401">
    <property type="term" value="P:phosphoenolpyruvate-dependent sugar phosphotransferase system"/>
    <property type="evidence" value="ECO:0007669"/>
    <property type="project" value="InterPro"/>
</dbReference>
<evidence type="ECO:0000259" key="2">
    <source>
        <dbReference type="PROSITE" id="PS51096"/>
    </source>
</evidence>
<dbReference type="Proteomes" id="UP000287857">
    <property type="component" value="Unassembled WGS sequence"/>
</dbReference>
<dbReference type="InterPro" id="IPR004701">
    <property type="entry name" value="PTS_EIIA_man-typ"/>
</dbReference>
<sequence>MDRTIIVLCHGFWGQSLVNDFQEFFGSSCEIKVFPLGKDTSKEKYEKDVLSYAKNKPQSILVCDLFGSTTFQVALKIALDSKIPAFMNLSLGLLMSIADILEEEKSFEESIDTLELNESLCRNNIVRLYHEFKNGGDTNGRIDTNKN</sequence>
<accession>A0A430A2E6</accession>